<feature type="domain" description="RRM" evidence="9">
    <location>
        <begin position="327"/>
        <end position="434"/>
    </location>
</feature>
<dbReference type="SMART" id="SM00360">
    <property type="entry name" value="RRM"/>
    <property type="match status" value="1"/>
</dbReference>
<evidence type="ECO:0000313" key="11">
    <source>
        <dbReference type="Proteomes" id="UP000799429"/>
    </source>
</evidence>
<dbReference type="EMBL" id="MU006103">
    <property type="protein sequence ID" value="KAF2836579.1"/>
    <property type="molecule type" value="Genomic_DNA"/>
</dbReference>
<evidence type="ECO:0000256" key="4">
    <source>
        <dbReference type="ARBA" id="ARBA00015520"/>
    </source>
</evidence>
<keyword evidence="6" id="KW-0539">Nucleus</keyword>
<evidence type="ECO:0000313" key="10">
    <source>
        <dbReference type="EMBL" id="KAF2836579.1"/>
    </source>
</evidence>
<dbReference type="Gene3D" id="3.30.70.330">
    <property type="match status" value="2"/>
</dbReference>
<dbReference type="AlphaFoldDB" id="A0A9P4VQJ1"/>
<comment type="subcellular location">
    <subcellularLocation>
        <location evidence="2">Nucleus</location>
        <location evidence="2">Nucleolus</location>
    </subcellularLocation>
</comment>
<dbReference type="InterPro" id="IPR035979">
    <property type="entry name" value="RBD_domain_sf"/>
</dbReference>
<evidence type="ECO:0000259" key="9">
    <source>
        <dbReference type="PROSITE" id="PS50102"/>
    </source>
</evidence>
<dbReference type="GO" id="GO:0019843">
    <property type="term" value="F:rRNA binding"/>
    <property type="evidence" value="ECO:0007669"/>
    <property type="project" value="TreeGrafter"/>
</dbReference>
<sequence length="533" mass="58009">MAKKAKKSSKDQSEHPSEAIGSLFALKSSIDPAVASLFTSSAGPVEAPPKTRYVEIPPKRSNPEAELEDLNVEDEDVETPGHTNGAQDIDAISEDDFSDNCDANEAAAALKSKPDTKTRKRKRRDNELEMEEVYMQKLAREEAKEEAKQKVERIKKHHSEEDSPENAPSDDMSESEASDTSSFIIPQHESLAPHTETPNPDLEQSSRTVFLANVCTSAISSKSAKKALLAHLSSFLPSLPTTASSSEHKISSLRFRSVAFSSALPKKAAFAKKDLMDATTKSTHAYAVYTTSLAAREAAKRLNGTVVLNRHLRVDWVAHPSATDHRRCVFVGNLGFVDDDSAIVAASGNPNAAPKHRKQKQPADVEEGLWRHFSAVAGPVESVRVVRDPTTRVGKGFAYVQFREENSVEKALLSDGKADPPLLPRKMRVTRAKAVKRKDVRVKEAARSMEKEGSKKGYNPKADPAKLSMQGRAGKLLGRAGAARRPEAFVFEGFRAREGNGKAGLKLGGKGKKGKPTTRSSRRGAAWKAGKSK</sequence>
<dbReference type="SUPFAM" id="SSF54928">
    <property type="entry name" value="RNA-binding domain, RBD"/>
    <property type="match status" value="2"/>
</dbReference>
<dbReference type="PANTHER" id="PTHR23236:SF25">
    <property type="entry name" value="RNA-BINDING PROTEIN 34"/>
    <property type="match status" value="1"/>
</dbReference>
<dbReference type="GO" id="GO:0005730">
    <property type="term" value="C:nucleolus"/>
    <property type="evidence" value="ECO:0007669"/>
    <property type="project" value="UniProtKB-SubCell"/>
</dbReference>
<evidence type="ECO:0000256" key="8">
    <source>
        <dbReference type="SAM" id="MobiDB-lite"/>
    </source>
</evidence>
<name>A0A9P4VQJ1_9PEZI</name>
<feature type="compositionally biased region" description="Basic and acidic residues" evidence="8">
    <location>
        <begin position="138"/>
        <end position="152"/>
    </location>
</feature>
<evidence type="ECO:0000256" key="5">
    <source>
        <dbReference type="ARBA" id="ARBA00022884"/>
    </source>
</evidence>
<accession>A0A9P4VQJ1</accession>
<dbReference type="Proteomes" id="UP000799429">
    <property type="component" value="Unassembled WGS sequence"/>
</dbReference>
<dbReference type="PROSITE" id="PS50102">
    <property type="entry name" value="RRM"/>
    <property type="match status" value="1"/>
</dbReference>
<evidence type="ECO:0000256" key="3">
    <source>
        <dbReference type="ARBA" id="ARBA00007077"/>
    </source>
</evidence>
<dbReference type="InterPro" id="IPR000504">
    <property type="entry name" value="RRM_dom"/>
</dbReference>
<proteinExistence type="inferred from homology"/>
<comment type="similarity">
    <text evidence="3">Belongs to the RRM RBM34 family.</text>
</comment>
<reference evidence="10" key="1">
    <citation type="journal article" date="2020" name="Stud. Mycol.">
        <title>101 Dothideomycetes genomes: a test case for predicting lifestyles and emergence of pathogens.</title>
        <authorList>
            <person name="Haridas S."/>
            <person name="Albert R."/>
            <person name="Binder M."/>
            <person name="Bloem J."/>
            <person name="Labutti K."/>
            <person name="Salamov A."/>
            <person name="Andreopoulos B."/>
            <person name="Baker S."/>
            <person name="Barry K."/>
            <person name="Bills G."/>
            <person name="Bluhm B."/>
            <person name="Cannon C."/>
            <person name="Castanera R."/>
            <person name="Culley D."/>
            <person name="Daum C."/>
            <person name="Ezra D."/>
            <person name="Gonzalez J."/>
            <person name="Henrissat B."/>
            <person name="Kuo A."/>
            <person name="Liang C."/>
            <person name="Lipzen A."/>
            <person name="Lutzoni F."/>
            <person name="Magnuson J."/>
            <person name="Mondo S."/>
            <person name="Nolan M."/>
            <person name="Ohm R."/>
            <person name="Pangilinan J."/>
            <person name="Park H.-J."/>
            <person name="Ramirez L."/>
            <person name="Alfaro M."/>
            <person name="Sun H."/>
            <person name="Tritt A."/>
            <person name="Yoshinaga Y."/>
            <person name="Zwiers L.-H."/>
            <person name="Turgeon B."/>
            <person name="Goodwin S."/>
            <person name="Spatafora J."/>
            <person name="Crous P."/>
            <person name="Grigoriev I."/>
        </authorList>
    </citation>
    <scope>NUCLEOTIDE SEQUENCE</scope>
    <source>
        <strain evidence="10">CBS 101060</strain>
    </source>
</reference>
<organism evidence="10 11">
    <name type="scientific">Patellaria atrata CBS 101060</name>
    <dbReference type="NCBI Taxonomy" id="1346257"/>
    <lineage>
        <taxon>Eukaryota</taxon>
        <taxon>Fungi</taxon>
        <taxon>Dikarya</taxon>
        <taxon>Ascomycota</taxon>
        <taxon>Pezizomycotina</taxon>
        <taxon>Dothideomycetes</taxon>
        <taxon>Dothideomycetes incertae sedis</taxon>
        <taxon>Patellariales</taxon>
        <taxon>Patellariaceae</taxon>
        <taxon>Patellaria</taxon>
    </lineage>
</organism>
<keyword evidence="5 7" id="KW-0694">RNA-binding</keyword>
<feature type="region of interest" description="Disordered" evidence="8">
    <location>
        <begin position="439"/>
        <end position="466"/>
    </location>
</feature>
<dbReference type="OrthoDB" id="442677at2759"/>
<dbReference type="InterPro" id="IPR012677">
    <property type="entry name" value="Nucleotide-bd_a/b_plait_sf"/>
</dbReference>
<evidence type="ECO:0000256" key="2">
    <source>
        <dbReference type="ARBA" id="ARBA00004604"/>
    </source>
</evidence>
<feature type="compositionally biased region" description="Basic residues" evidence="8">
    <location>
        <begin position="509"/>
        <end position="522"/>
    </location>
</feature>
<feature type="compositionally biased region" description="Basic and acidic residues" evidence="8">
    <location>
        <begin position="441"/>
        <end position="455"/>
    </location>
</feature>
<comment type="caution">
    <text evidence="10">The sequence shown here is derived from an EMBL/GenBank/DDBJ whole genome shotgun (WGS) entry which is preliminary data.</text>
</comment>
<feature type="region of interest" description="Disordered" evidence="8">
    <location>
        <begin position="500"/>
        <end position="533"/>
    </location>
</feature>
<feature type="compositionally biased region" description="Acidic residues" evidence="8">
    <location>
        <begin position="65"/>
        <end position="78"/>
    </location>
</feature>
<evidence type="ECO:0000256" key="1">
    <source>
        <dbReference type="ARBA" id="ARBA00002475"/>
    </source>
</evidence>
<keyword evidence="11" id="KW-1185">Reference proteome</keyword>
<feature type="region of interest" description="Disordered" evidence="8">
    <location>
        <begin position="38"/>
        <end position="181"/>
    </location>
</feature>
<gene>
    <name evidence="10" type="ORF">M501DRAFT_939422</name>
</gene>
<comment type="function">
    <text evidence="1">Involved in pre-25S rRNA processing.</text>
</comment>
<dbReference type="Pfam" id="PF00076">
    <property type="entry name" value="RRM_1"/>
    <property type="match status" value="1"/>
</dbReference>
<protein>
    <recommendedName>
        <fullName evidence="4">Nucleolar protein 12</fullName>
    </recommendedName>
</protein>
<evidence type="ECO:0000256" key="7">
    <source>
        <dbReference type="PROSITE-ProRule" id="PRU00176"/>
    </source>
</evidence>
<evidence type="ECO:0000256" key="6">
    <source>
        <dbReference type="ARBA" id="ARBA00023242"/>
    </source>
</evidence>
<dbReference type="PANTHER" id="PTHR23236">
    <property type="entry name" value="EUKARYOTIC TRANSLATION INITIATION FACTOR 4B/4H"/>
    <property type="match status" value="1"/>
</dbReference>
<dbReference type="GO" id="GO:0000463">
    <property type="term" value="P:maturation of LSU-rRNA from tricistronic rRNA transcript (SSU-rRNA, 5.8S rRNA, LSU-rRNA)"/>
    <property type="evidence" value="ECO:0007669"/>
    <property type="project" value="TreeGrafter"/>
</dbReference>